<feature type="compositionally biased region" description="Polar residues" evidence="1">
    <location>
        <begin position="268"/>
        <end position="282"/>
    </location>
</feature>
<sequence length="377" mass="42547">MSPDDHVDPEAIPLNGLGDLILEFGPHRVPYKACSQTLARASSVFKSMLYGGYAESRPKTGDWVIVLPEDSIVGFHILLDIANGNMKKNPREHMDIPDKINYPQDQPPHTATEILYHVAMTAEKYDMVHLLQPWINEWCDEVRLYTHPRADWLGERLWIAWILGHEGILKDELQAIALSAYLVEICETDESNQEDAAKDNRDGDNGAKGIAGKDPASAFGKRKALNLEDRENEEVPATKNRHIDTGLKDYSANRDDSDNPDLVGSDTARGTNTAENTAQQGYTHPKCRSKAHGRLMLAARNKRGKDVVLDYPDTDENMIFGILQISGRLEFWRCYLLKGILEAAKSLLDVDTLMDYKRQSMLSVMWACFRFPHLRVT</sequence>
<protein>
    <recommendedName>
        <fullName evidence="4">BTB domain-containing protein</fullName>
    </recommendedName>
</protein>
<name>A0AA38RLH6_9PEZI</name>
<dbReference type="Proteomes" id="UP001174691">
    <property type="component" value="Unassembled WGS sequence"/>
</dbReference>
<dbReference type="Gene3D" id="3.30.710.10">
    <property type="entry name" value="Potassium Channel Kv1.1, Chain A"/>
    <property type="match status" value="1"/>
</dbReference>
<keyword evidence="3" id="KW-1185">Reference proteome</keyword>
<accession>A0AA38RLH6</accession>
<feature type="compositionally biased region" description="Basic and acidic residues" evidence="1">
    <location>
        <begin position="241"/>
        <end position="257"/>
    </location>
</feature>
<organism evidence="2 3">
    <name type="scientific">Coniochaeta hoffmannii</name>
    <dbReference type="NCBI Taxonomy" id="91930"/>
    <lineage>
        <taxon>Eukaryota</taxon>
        <taxon>Fungi</taxon>
        <taxon>Dikarya</taxon>
        <taxon>Ascomycota</taxon>
        <taxon>Pezizomycotina</taxon>
        <taxon>Sordariomycetes</taxon>
        <taxon>Sordariomycetidae</taxon>
        <taxon>Coniochaetales</taxon>
        <taxon>Coniochaetaceae</taxon>
        <taxon>Coniochaeta</taxon>
    </lineage>
</organism>
<feature type="compositionally biased region" description="Basic and acidic residues" evidence="1">
    <location>
        <begin position="195"/>
        <end position="205"/>
    </location>
</feature>
<proteinExistence type="predicted"/>
<reference evidence="2" key="1">
    <citation type="submission" date="2022-07" db="EMBL/GenBank/DDBJ databases">
        <title>Fungi with potential for degradation of polypropylene.</title>
        <authorList>
            <person name="Gostincar C."/>
        </authorList>
    </citation>
    <scope>NUCLEOTIDE SEQUENCE</scope>
    <source>
        <strain evidence="2">EXF-13287</strain>
    </source>
</reference>
<gene>
    <name evidence="2" type="ORF">NKR19_g7530</name>
</gene>
<feature type="region of interest" description="Disordered" evidence="1">
    <location>
        <begin position="190"/>
        <end position="285"/>
    </location>
</feature>
<comment type="caution">
    <text evidence="2">The sequence shown here is derived from an EMBL/GenBank/DDBJ whole genome shotgun (WGS) entry which is preliminary data.</text>
</comment>
<dbReference type="EMBL" id="JANBVN010000133">
    <property type="protein sequence ID" value="KAJ9139269.1"/>
    <property type="molecule type" value="Genomic_DNA"/>
</dbReference>
<dbReference type="InterPro" id="IPR011333">
    <property type="entry name" value="SKP1/BTB/POZ_sf"/>
</dbReference>
<evidence type="ECO:0000313" key="3">
    <source>
        <dbReference type="Proteomes" id="UP001174691"/>
    </source>
</evidence>
<evidence type="ECO:0000313" key="2">
    <source>
        <dbReference type="EMBL" id="KAJ9139269.1"/>
    </source>
</evidence>
<evidence type="ECO:0000256" key="1">
    <source>
        <dbReference type="SAM" id="MobiDB-lite"/>
    </source>
</evidence>
<dbReference type="AlphaFoldDB" id="A0AA38RLH6"/>
<evidence type="ECO:0008006" key="4">
    <source>
        <dbReference type="Google" id="ProtNLM"/>
    </source>
</evidence>